<evidence type="ECO:0000313" key="2">
    <source>
        <dbReference type="Proteomes" id="UP000827976"/>
    </source>
</evidence>
<dbReference type="Proteomes" id="UP000827976">
    <property type="component" value="Chromosome 2"/>
</dbReference>
<keyword evidence="2" id="KW-1185">Reference proteome</keyword>
<protein>
    <submittedName>
        <fullName evidence="1">Transposase Ptta/En/Spm plant protein</fullName>
    </submittedName>
</protein>
<evidence type="ECO:0000313" key="1">
    <source>
        <dbReference type="EMBL" id="KAH7690968.1"/>
    </source>
</evidence>
<comment type="caution">
    <text evidence="1">The sequence shown here is derived from an EMBL/GenBank/DDBJ whole genome shotgun (WGS) entry which is preliminary data.</text>
</comment>
<reference evidence="2" key="1">
    <citation type="journal article" date="2022" name="Nat. Commun.">
        <title>Chromosome evolution and the genetic basis of agronomically important traits in greater yam.</title>
        <authorList>
            <person name="Bredeson J.V."/>
            <person name="Lyons J.B."/>
            <person name="Oniyinde I.O."/>
            <person name="Okereke N.R."/>
            <person name="Kolade O."/>
            <person name="Nnabue I."/>
            <person name="Nwadili C.O."/>
            <person name="Hribova E."/>
            <person name="Parker M."/>
            <person name="Nwogha J."/>
            <person name="Shu S."/>
            <person name="Carlson J."/>
            <person name="Kariba R."/>
            <person name="Muthemba S."/>
            <person name="Knop K."/>
            <person name="Barton G.J."/>
            <person name="Sherwood A.V."/>
            <person name="Lopez-Montes A."/>
            <person name="Asiedu R."/>
            <person name="Jamnadass R."/>
            <person name="Muchugi A."/>
            <person name="Goodstein D."/>
            <person name="Egesi C.N."/>
            <person name="Featherston J."/>
            <person name="Asfaw A."/>
            <person name="Simpson G.G."/>
            <person name="Dolezel J."/>
            <person name="Hendre P.S."/>
            <person name="Van Deynze A."/>
            <person name="Kumar P.L."/>
            <person name="Obidiegwu J.E."/>
            <person name="Bhattacharjee R."/>
            <person name="Rokhsar D.S."/>
        </authorList>
    </citation>
    <scope>NUCLEOTIDE SEQUENCE [LARGE SCALE GENOMIC DNA]</scope>
    <source>
        <strain evidence="2">cv. TDa95/00328</strain>
    </source>
</reference>
<dbReference type="EMBL" id="CM037012">
    <property type="protein sequence ID" value="KAH7690968.1"/>
    <property type="molecule type" value="Genomic_DNA"/>
</dbReference>
<name>A0ACB7WRW7_DIOAL</name>
<organism evidence="1 2">
    <name type="scientific">Dioscorea alata</name>
    <name type="common">Purple yam</name>
    <dbReference type="NCBI Taxonomy" id="55571"/>
    <lineage>
        <taxon>Eukaryota</taxon>
        <taxon>Viridiplantae</taxon>
        <taxon>Streptophyta</taxon>
        <taxon>Embryophyta</taxon>
        <taxon>Tracheophyta</taxon>
        <taxon>Spermatophyta</taxon>
        <taxon>Magnoliopsida</taxon>
        <taxon>Liliopsida</taxon>
        <taxon>Dioscoreales</taxon>
        <taxon>Dioscoreaceae</taxon>
        <taxon>Dioscorea</taxon>
    </lineage>
</organism>
<accession>A0ACB7WRW7</accession>
<proteinExistence type="predicted"/>
<gene>
    <name evidence="1" type="ORF">IHE45_02G085900</name>
</gene>
<sequence length="482" mass="55116">MKKTKKFVKPGTIASYLRAQRKLRRSQAHGNVVHTRDHALEEAPQTNHDQEHEVQMEQEMSIGLEQQGLDQQEINQNSTMQIRVPPPTIATVANEDAITSSAGPSTLKKRGQTAMKAVHARSEENRKAIFLNELNQPIGPDDKTLSEFSSFLGTLARNSTLAPITVTNWRKMPTKESLWEYVQKKYIIPQEGKKWVLATIGDDWRVYKCRVKKEHYYKYNTDKMRILNRPQHIGEEKFKELLNYWNSTNAKRITEVNINNRKRQINMHTAGKKSFARIRKQMQDANENNDVPSNTALFIETRKRQPNKTYKESFDDTSEKISQMQVVQSQQSSENQSVDAFSMVMGGTRPGRAMLYGRCVTPTDLKGKGVSDGSSIKISQNFIEGMKEQMREEMREEIREEMKKQMEEQMATYKSSLQSSMQQQFVSMMSQLQGLVPAMNINQVSAFNLNFGSPEDANSAQQTQAIRARNVSSASSYEPQGQ</sequence>